<comment type="caution">
    <text evidence="3">The sequence shown here is derived from an EMBL/GenBank/DDBJ whole genome shotgun (WGS) entry which is preliminary data.</text>
</comment>
<gene>
    <name evidence="3" type="ORF">GCM10007852_03950</name>
</gene>
<keyword evidence="2" id="KW-0812">Transmembrane</keyword>
<keyword evidence="2" id="KW-1133">Transmembrane helix</keyword>
<accession>A0AA37SUH0</accession>
<dbReference type="AlphaFoldDB" id="A0AA37SUH0"/>
<feature type="transmembrane region" description="Helical" evidence="2">
    <location>
        <begin position="7"/>
        <end position="26"/>
    </location>
</feature>
<feature type="coiled-coil region" evidence="1">
    <location>
        <begin position="281"/>
        <end position="326"/>
    </location>
</feature>
<evidence type="ECO:0000256" key="2">
    <source>
        <dbReference type="SAM" id="Phobius"/>
    </source>
</evidence>
<keyword evidence="1" id="KW-0175">Coiled coil</keyword>
<evidence type="ECO:0000256" key="1">
    <source>
        <dbReference type="SAM" id="Coils"/>
    </source>
</evidence>
<keyword evidence="2" id="KW-0472">Membrane</keyword>
<dbReference type="Proteomes" id="UP001156601">
    <property type="component" value="Unassembled WGS sequence"/>
</dbReference>
<reference evidence="3" key="1">
    <citation type="journal article" date="2014" name="Int. J. Syst. Evol. Microbiol.">
        <title>Complete genome sequence of Corynebacterium casei LMG S-19264T (=DSM 44701T), isolated from a smear-ripened cheese.</title>
        <authorList>
            <consortium name="US DOE Joint Genome Institute (JGI-PGF)"/>
            <person name="Walter F."/>
            <person name="Albersmeier A."/>
            <person name="Kalinowski J."/>
            <person name="Ruckert C."/>
        </authorList>
    </citation>
    <scope>NUCLEOTIDE SEQUENCE</scope>
    <source>
        <strain evidence="3">NBRC 110023</strain>
    </source>
</reference>
<feature type="coiled-coil region" evidence="1">
    <location>
        <begin position="39"/>
        <end position="241"/>
    </location>
</feature>
<reference evidence="3" key="2">
    <citation type="submission" date="2023-01" db="EMBL/GenBank/DDBJ databases">
        <title>Draft genome sequence of Agaribacter marinus strain NBRC 110023.</title>
        <authorList>
            <person name="Sun Q."/>
            <person name="Mori K."/>
        </authorList>
    </citation>
    <scope>NUCLEOTIDE SEQUENCE</scope>
    <source>
        <strain evidence="3">NBRC 110023</strain>
    </source>
</reference>
<proteinExistence type="predicted"/>
<protein>
    <submittedName>
        <fullName evidence="3">Uncharacterized protein</fullName>
    </submittedName>
</protein>
<dbReference type="EMBL" id="BSOT01000005">
    <property type="protein sequence ID" value="GLR69487.1"/>
    <property type="molecule type" value="Genomic_DNA"/>
</dbReference>
<name>A0AA37SUH0_9ALTE</name>
<sequence length="432" mass="47700">MFNRSIKYIVLLALNISILLIFYPTFQDSGDGIFETEFVIDLISERDELKEELSQIQNEIETTSTTSESASTQLAQTQALILKSEEKAERCEIEKTRLIAAVNEASDDAQKFAQQAKDAEAKAGNLADNAAQAERIAQENAKQAADAKAEAIKLAQLIEATKSEARQNAEDASLAKAKAEELAEKAAKAQEAAKSSAEKELLAKKEAQRLAKAAKDAKAEAESLNNNLLIAQAEAEKSAKNASLVENATANACDAQAKEIAMINEQLKQKDEHFLKVRDENIQLQTQISQLNKALKDEQNKVIPSSNSDEKVIAQLKERIAKLEADIENPIYLKSVYMTGRKCSNPRFEDIVCIEEFIVRPKFSKAPITDVTVNVYSPENRRVARATFASDRAQLVRLSLGRGRELTAGEYRAEFIVNDETLVSDGHLIARK</sequence>
<evidence type="ECO:0000313" key="4">
    <source>
        <dbReference type="Proteomes" id="UP001156601"/>
    </source>
</evidence>
<dbReference type="RefSeq" id="WP_284215816.1">
    <property type="nucleotide sequence ID" value="NZ_BSOT01000005.1"/>
</dbReference>
<keyword evidence="4" id="KW-1185">Reference proteome</keyword>
<organism evidence="3 4">
    <name type="scientific">Agaribacter marinus</name>
    <dbReference type="NCBI Taxonomy" id="1431249"/>
    <lineage>
        <taxon>Bacteria</taxon>
        <taxon>Pseudomonadati</taxon>
        <taxon>Pseudomonadota</taxon>
        <taxon>Gammaproteobacteria</taxon>
        <taxon>Alteromonadales</taxon>
        <taxon>Alteromonadaceae</taxon>
        <taxon>Agaribacter</taxon>
    </lineage>
</organism>
<evidence type="ECO:0000313" key="3">
    <source>
        <dbReference type="EMBL" id="GLR69487.1"/>
    </source>
</evidence>